<dbReference type="InterPro" id="IPR008271">
    <property type="entry name" value="Ser/Thr_kinase_AS"/>
</dbReference>
<dbReference type="AlphaFoldDB" id="A0A1S3TVY1"/>
<dbReference type="STRING" id="3916.A0A1S3TVY1"/>
<feature type="region of interest" description="Disordered" evidence="11">
    <location>
        <begin position="571"/>
        <end position="599"/>
    </location>
</feature>
<evidence type="ECO:0000256" key="1">
    <source>
        <dbReference type="ARBA" id="ARBA00004496"/>
    </source>
</evidence>
<keyword evidence="7" id="KW-0418">Kinase</keyword>
<dbReference type="FunFam" id="1.10.510.10:FF:000142">
    <property type="entry name" value="Octicosapeptide/phox/Bem1p domain kinase superfamily protein"/>
    <property type="match status" value="1"/>
</dbReference>
<evidence type="ECO:0000256" key="9">
    <source>
        <dbReference type="ARBA" id="ARBA00023294"/>
    </source>
</evidence>
<sequence>MLGTNIGKDPSMFPQHDPQDLSGSVSNTGHHEQNNITMQAGEEFYVNVGRDGIAAGRVLVSPDIPRNHQTVFGLNRENGNVRYEDLTNILGLRRMNSENSSDISDFLSLKQSVQEMENGASVNISNKIQKGDGMLRKTVQEPVGDQSGLAVVSPLCRYEASQSNGFSGSGVVDDFLSGKMKFLCSFGGKILPRPSDGKLKYVGGETHIISIQKDMAWQELMKKTLGICNQPHTIKYQLPGEDLDALISVSSDEDLQNMKEEYHGLERHERSQKLRIFLVPLGESEDKSSTEVNVVQQSDPDYQYVVAVNGMGDSTRTNIRGQNLTNASSQLGADLNFIPVLPKTPNASSLEIRDGTNALNPDGLFNDSLNLQRPLSIPPAPIPVAGSNTGYIQLLGDHSCQGSIESNASYAQLHPECYNLSTDGGIYPQHVSDTCPYQHGDVGQPKKLNGGHLDYSPSKELVTPVYVNPRDEFFGGRSLQRERVFSKTPRSLLDEVICRQGESYGITDSPHRMPHAFSDPQLLQSGAKSGYCSQNGNDQSFSLNLEKGQISSLLIPSVSRVKVTEHQHDSFVHHPQIQSTTPEGESAQAPKRQDLTSSPYYESMGMNNLVHMDNTLAEKKNSFAQTDLGIPSYDAKDVQESSLNLGRMKIVEQNNFIPKDSKVQQGKSTAIDKGFVTELHLLNSFPAKNLNANINMQKNWDLPFEGIVPIPSDMMDLSLNNFVEKTTCDSNMSQRTSEHKINALAKGLNGEQGFDFSLTRNFELNAPILNSEVGSGDKSSRGGYTNKLSIHPASHKAAQIHPSKNQMAIAFEENPTACYGSLYPAAFCDDLGPSVNMPMNGPDSDTIMSLKKAPPFLDDSITSTGQVVDRFIPKQSASGMSNVDDKVSEQQKILEGYTDVNQVDTFNVADMARVVHPYISSDIGSVVSLSHTEAGSIIPEFEPEDFNEDKNEFFSDAMIAEMEASIYGLQIIRNADLEELTELGSGTYGTVYHGKWRGTDIAIKRIKKSCFVGRSSEQERLAKDFWREAQILSTLHHPNVVAFYGIVPDGAEGTLATVTEYMVNGSLRHVLVKNNRLLDRRKKLIIAMDAAFGMEYLHSKNIVHFDLKCDNLLVNLRDPQRPICKVGDFGLSRIKRNTLVSGGVRGTLPWMAPELLNGNSSRVSEKVDVFSFGISMWELLTGEEPYADMHCGAIIGGIVKNTLRPPVPERCDSEWRKLMEECWSPDPESRPSFTEITSRLRSMSLVLQTKGLRPF</sequence>
<evidence type="ECO:0000313" key="14">
    <source>
        <dbReference type="RefSeq" id="XP_014497903.1"/>
    </source>
</evidence>
<dbReference type="GeneID" id="106759305"/>
<gene>
    <name evidence="14 15 16" type="primary">LOC106759305</name>
</gene>
<dbReference type="PROSITE" id="PS00107">
    <property type="entry name" value="PROTEIN_KINASE_ATP"/>
    <property type="match status" value="1"/>
</dbReference>
<dbReference type="InterPro" id="IPR001245">
    <property type="entry name" value="Ser-Thr/Tyr_kinase_cat_dom"/>
</dbReference>
<keyword evidence="9" id="KW-0927">Auxin signaling pathway</keyword>
<organism evidence="13 16">
    <name type="scientific">Vigna radiata var. radiata</name>
    <name type="common">Mung bean</name>
    <name type="synonym">Phaseolus aureus</name>
    <dbReference type="NCBI Taxonomy" id="3916"/>
    <lineage>
        <taxon>Eukaryota</taxon>
        <taxon>Viridiplantae</taxon>
        <taxon>Streptophyta</taxon>
        <taxon>Embryophyta</taxon>
        <taxon>Tracheophyta</taxon>
        <taxon>Spermatophyta</taxon>
        <taxon>Magnoliopsida</taxon>
        <taxon>eudicotyledons</taxon>
        <taxon>Gunneridae</taxon>
        <taxon>Pentapetalae</taxon>
        <taxon>rosids</taxon>
        <taxon>fabids</taxon>
        <taxon>Fabales</taxon>
        <taxon>Fabaceae</taxon>
        <taxon>Papilionoideae</taxon>
        <taxon>50 kb inversion clade</taxon>
        <taxon>NPAAA clade</taxon>
        <taxon>indigoferoid/millettioid clade</taxon>
        <taxon>Phaseoleae</taxon>
        <taxon>Vigna</taxon>
    </lineage>
</organism>
<feature type="binding site" evidence="10">
    <location>
        <position position="1008"/>
    </location>
    <ligand>
        <name>ATP</name>
        <dbReference type="ChEBI" id="CHEBI:30616"/>
    </ligand>
</feature>
<dbReference type="GO" id="GO:0009734">
    <property type="term" value="P:auxin-activated signaling pathway"/>
    <property type="evidence" value="ECO:0007669"/>
    <property type="project" value="UniProtKB-KW"/>
</dbReference>
<evidence type="ECO:0000256" key="6">
    <source>
        <dbReference type="ARBA" id="ARBA00022741"/>
    </source>
</evidence>
<feature type="region of interest" description="Disordered" evidence="11">
    <location>
        <begin position="1"/>
        <end position="31"/>
    </location>
</feature>
<dbReference type="KEGG" id="vra:106759305"/>
<evidence type="ECO:0000259" key="12">
    <source>
        <dbReference type="PROSITE" id="PS50011"/>
    </source>
</evidence>
<evidence type="ECO:0000256" key="8">
    <source>
        <dbReference type="ARBA" id="ARBA00022840"/>
    </source>
</evidence>
<dbReference type="InterPro" id="IPR000270">
    <property type="entry name" value="PB1_dom"/>
</dbReference>
<evidence type="ECO:0000313" key="13">
    <source>
        <dbReference type="Proteomes" id="UP000087766"/>
    </source>
</evidence>
<evidence type="ECO:0000256" key="2">
    <source>
        <dbReference type="ARBA" id="ARBA00022490"/>
    </source>
</evidence>
<feature type="domain" description="Protein kinase" evidence="12">
    <location>
        <begin position="977"/>
        <end position="1255"/>
    </location>
</feature>
<comment type="subcellular location">
    <subcellularLocation>
        <location evidence="1">Cytoplasm</location>
    </subcellularLocation>
</comment>
<keyword evidence="13" id="KW-1185">Reference proteome</keyword>
<dbReference type="RefSeq" id="XP_014497905.1">
    <property type="nucleotide sequence ID" value="XM_014642419.2"/>
</dbReference>
<evidence type="ECO:0000256" key="5">
    <source>
        <dbReference type="ARBA" id="ARBA00022679"/>
    </source>
</evidence>
<dbReference type="Pfam" id="PF07714">
    <property type="entry name" value="PK_Tyr_Ser-Thr"/>
    <property type="match status" value="1"/>
</dbReference>
<dbReference type="Gene3D" id="3.30.200.20">
    <property type="entry name" value="Phosphorylase Kinase, domain 1"/>
    <property type="match status" value="1"/>
</dbReference>
<dbReference type="Gene3D" id="1.10.510.10">
    <property type="entry name" value="Transferase(Phosphotransferase) domain 1"/>
    <property type="match status" value="1"/>
</dbReference>
<dbReference type="RefSeq" id="XP_014497904.1">
    <property type="nucleotide sequence ID" value="XM_014642418.2"/>
</dbReference>
<keyword evidence="3" id="KW-0723">Serine/threonine-protein kinase</keyword>
<dbReference type="SMART" id="SM00666">
    <property type="entry name" value="PB1"/>
    <property type="match status" value="1"/>
</dbReference>
<name>A0A1S3TVY1_VIGRR</name>
<keyword evidence="5" id="KW-0808">Transferase</keyword>
<keyword evidence="2" id="KW-0963">Cytoplasm</keyword>
<evidence type="ECO:0000313" key="16">
    <source>
        <dbReference type="RefSeq" id="XP_014497905.1"/>
    </source>
</evidence>
<dbReference type="CDD" id="cd13999">
    <property type="entry name" value="STKc_MAP3K-like"/>
    <property type="match status" value="1"/>
</dbReference>
<evidence type="ECO:0000256" key="4">
    <source>
        <dbReference type="ARBA" id="ARBA00022553"/>
    </source>
</evidence>
<dbReference type="GO" id="GO:0005737">
    <property type="term" value="C:cytoplasm"/>
    <property type="evidence" value="ECO:0007669"/>
    <property type="project" value="UniProtKB-SubCell"/>
</dbReference>
<evidence type="ECO:0000256" key="7">
    <source>
        <dbReference type="ARBA" id="ARBA00022777"/>
    </source>
</evidence>
<keyword evidence="8 10" id="KW-0067">ATP-binding</keyword>
<dbReference type="Pfam" id="PF00564">
    <property type="entry name" value="PB1"/>
    <property type="match status" value="1"/>
</dbReference>
<dbReference type="PROSITE" id="PS50011">
    <property type="entry name" value="PROTEIN_KINASE_DOM"/>
    <property type="match status" value="1"/>
</dbReference>
<dbReference type="SUPFAM" id="SSF56112">
    <property type="entry name" value="Protein kinase-like (PK-like)"/>
    <property type="match status" value="1"/>
</dbReference>
<keyword evidence="4" id="KW-0597">Phosphoprotein</keyword>
<dbReference type="CDD" id="cd06410">
    <property type="entry name" value="PB1_UP2"/>
    <property type="match status" value="1"/>
</dbReference>
<dbReference type="Proteomes" id="UP000087766">
    <property type="component" value="Chromosome 4"/>
</dbReference>
<dbReference type="GO" id="GO:0010928">
    <property type="term" value="P:regulation of auxin mediated signaling pathway"/>
    <property type="evidence" value="ECO:0007669"/>
    <property type="project" value="UniProtKB-ARBA"/>
</dbReference>
<dbReference type="FunFam" id="3.30.200.20:FF:000081">
    <property type="entry name" value="Octicosapeptide/phox/Bem1p domain kinase superfamily protein"/>
    <property type="match status" value="1"/>
</dbReference>
<dbReference type="Gene3D" id="3.10.20.90">
    <property type="entry name" value="Phosphatidylinositol 3-kinase Catalytic Subunit, Chain A, domain 1"/>
    <property type="match status" value="1"/>
</dbReference>
<dbReference type="InterPro" id="IPR011009">
    <property type="entry name" value="Kinase-like_dom_sf"/>
</dbReference>
<dbReference type="PANTHER" id="PTHR23257">
    <property type="entry name" value="SERINE-THREONINE PROTEIN KINASE"/>
    <property type="match status" value="1"/>
</dbReference>
<keyword evidence="6 10" id="KW-0547">Nucleotide-binding</keyword>
<dbReference type="FunFam" id="3.10.20.90:FF:000058">
    <property type="entry name" value="Octicosapeptide/phox/Bem1p domain kinase superfamily protein"/>
    <property type="match status" value="1"/>
</dbReference>
<dbReference type="InterPro" id="IPR000719">
    <property type="entry name" value="Prot_kinase_dom"/>
</dbReference>
<evidence type="ECO:0000256" key="11">
    <source>
        <dbReference type="SAM" id="MobiDB-lite"/>
    </source>
</evidence>
<dbReference type="PROSITE" id="PS00108">
    <property type="entry name" value="PROTEIN_KINASE_ST"/>
    <property type="match status" value="1"/>
</dbReference>
<reference evidence="13" key="1">
    <citation type="journal article" date="2014" name="Nat. Commun.">
        <title>Genome sequence of mungbean and insights into evolution within Vigna species.</title>
        <authorList>
            <person name="Kang Y.J."/>
            <person name="Kim S.K."/>
            <person name="Kim M.Y."/>
            <person name="Lestari P."/>
            <person name="Kim K.H."/>
            <person name="Ha B.K."/>
            <person name="Jun T.H."/>
            <person name="Hwang W.J."/>
            <person name="Lee T."/>
            <person name="Lee J."/>
            <person name="Shim S."/>
            <person name="Yoon M.Y."/>
            <person name="Jang Y.E."/>
            <person name="Han K.S."/>
            <person name="Taeprayoon P."/>
            <person name="Yoon N."/>
            <person name="Somta P."/>
            <person name="Tanya P."/>
            <person name="Kim K.S."/>
            <person name="Gwag J.G."/>
            <person name="Moon J.K."/>
            <person name="Lee Y.H."/>
            <person name="Park B.S."/>
            <person name="Bombarely A."/>
            <person name="Doyle J.J."/>
            <person name="Jackson S.A."/>
            <person name="Schafleitner R."/>
            <person name="Srinives P."/>
            <person name="Varshney R.K."/>
            <person name="Lee S.H."/>
        </authorList>
    </citation>
    <scope>NUCLEOTIDE SEQUENCE [LARGE SCALE GENOMIC DNA]</scope>
    <source>
        <strain evidence="13">cv. VC1973A</strain>
    </source>
</reference>
<evidence type="ECO:0000256" key="10">
    <source>
        <dbReference type="PROSITE-ProRule" id="PRU10141"/>
    </source>
</evidence>
<accession>A0A1S3TVY1</accession>
<dbReference type="SMART" id="SM00220">
    <property type="entry name" value="S_TKc"/>
    <property type="match status" value="1"/>
</dbReference>
<dbReference type="PRINTS" id="PR00109">
    <property type="entry name" value="TYRKINASE"/>
</dbReference>
<evidence type="ECO:0000256" key="3">
    <source>
        <dbReference type="ARBA" id="ARBA00022527"/>
    </source>
</evidence>
<dbReference type="GO" id="GO:0004674">
    <property type="term" value="F:protein serine/threonine kinase activity"/>
    <property type="evidence" value="ECO:0007669"/>
    <property type="project" value="UniProtKB-KW"/>
</dbReference>
<reference evidence="14 15" key="2">
    <citation type="submission" date="2025-04" db="UniProtKB">
        <authorList>
            <consortium name="RefSeq"/>
        </authorList>
    </citation>
    <scope>IDENTIFICATION</scope>
    <source>
        <tissue evidence="14 15">Leaf</tissue>
    </source>
</reference>
<protein>
    <submittedName>
        <fullName evidence="14 15">Uncharacterized protein LOC106759305 isoform X1</fullName>
    </submittedName>
</protein>
<dbReference type="GO" id="GO:0005524">
    <property type="term" value="F:ATP binding"/>
    <property type="evidence" value="ECO:0007669"/>
    <property type="project" value="UniProtKB-UniRule"/>
</dbReference>
<dbReference type="RefSeq" id="XP_014497903.1">
    <property type="nucleotide sequence ID" value="XM_014642417.2"/>
</dbReference>
<proteinExistence type="predicted"/>
<dbReference type="InterPro" id="IPR017441">
    <property type="entry name" value="Protein_kinase_ATP_BS"/>
</dbReference>
<dbReference type="InterPro" id="IPR050167">
    <property type="entry name" value="Ser_Thr_protein_kinase"/>
</dbReference>
<dbReference type="OrthoDB" id="4062651at2759"/>
<feature type="compositionally biased region" description="Polar residues" evidence="11">
    <location>
        <begin position="21"/>
        <end position="31"/>
    </location>
</feature>
<evidence type="ECO:0000313" key="15">
    <source>
        <dbReference type="RefSeq" id="XP_014497904.1"/>
    </source>
</evidence>
<dbReference type="SUPFAM" id="SSF54277">
    <property type="entry name" value="CAD &amp; PB1 domains"/>
    <property type="match status" value="1"/>
</dbReference>
<dbReference type="PANTHER" id="PTHR23257:SF842">
    <property type="entry name" value="KINASE SUPERFAMILY WITH OCTICOSAPEPTIDE_PHOX_BEM1P DOMAIN-CONTAINING PROTEIN"/>
    <property type="match status" value="1"/>
</dbReference>